<dbReference type="EMBL" id="ML742224">
    <property type="protein sequence ID" value="KAE8147119.1"/>
    <property type="molecule type" value="Genomic_DNA"/>
</dbReference>
<dbReference type="Proteomes" id="UP000325780">
    <property type="component" value="Unassembled WGS sequence"/>
</dbReference>
<dbReference type="OrthoDB" id="4776947at2759"/>
<keyword evidence="2" id="KW-0732">Signal</keyword>
<feature type="compositionally biased region" description="Polar residues" evidence="1">
    <location>
        <begin position="143"/>
        <end position="152"/>
    </location>
</feature>
<feature type="compositionally biased region" description="Low complexity" evidence="1">
    <location>
        <begin position="110"/>
        <end position="142"/>
    </location>
</feature>
<sequence length="174" mass="17158">MMFTKSAIVMSFLALGNIAAATSTKACLISAVGQEKNPADLKAICVTNVERVQNRIEDECGDDTKVAMKQFADTCESSGHKVVVNTSTSANSSSTAATGVSKSSSAGFVTATSTPGSSSAAGTGAKPTSGSGSGSGSSTSASVPLQTTNAGSSDKHIPAAAFAAVVFVGFAATF</sequence>
<gene>
    <name evidence="3" type="ORF">BDV25DRAFT_161023</name>
</gene>
<feature type="signal peptide" evidence="2">
    <location>
        <begin position="1"/>
        <end position="20"/>
    </location>
</feature>
<organism evidence="3 4">
    <name type="scientific">Aspergillus avenaceus</name>
    <dbReference type="NCBI Taxonomy" id="36643"/>
    <lineage>
        <taxon>Eukaryota</taxon>
        <taxon>Fungi</taxon>
        <taxon>Dikarya</taxon>
        <taxon>Ascomycota</taxon>
        <taxon>Pezizomycotina</taxon>
        <taxon>Eurotiomycetes</taxon>
        <taxon>Eurotiomycetidae</taxon>
        <taxon>Eurotiales</taxon>
        <taxon>Aspergillaceae</taxon>
        <taxon>Aspergillus</taxon>
        <taxon>Aspergillus subgen. Circumdati</taxon>
    </lineage>
</organism>
<evidence type="ECO:0000313" key="4">
    <source>
        <dbReference type="Proteomes" id="UP000325780"/>
    </source>
</evidence>
<keyword evidence="4" id="KW-1185">Reference proteome</keyword>
<proteinExistence type="predicted"/>
<evidence type="ECO:0008006" key="5">
    <source>
        <dbReference type="Google" id="ProtNLM"/>
    </source>
</evidence>
<reference evidence="3 4" key="1">
    <citation type="submission" date="2019-04" db="EMBL/GenBank/DDBJ databases">
        <title>Friends and foes A comparative genomics study of 23 Aspergillus species from section Flavi.</title>
        <authorList>
            <consortium name="DOE Joint Genome Institute"/>
            <person name="Kjaerbolling I."/>
            <person name="Vesth T."/>
            <person name="Frisvad J.C."/>
            <person name="Nybo J.L."/>
            <person name="Theobald S."/>
            <person name="Kildgaard S."/>
            <person name="Isbrandt T."/>
            <person name="Kuo A."/>
            <person name="Sato A."/>
            <person name="Lyhne E.K."/>
            <person name="Kogle M.E."/>
            <person name="Wiebenga A."/>
            <person name="Kun R.S."/>
            <person name="Lubbers R.J."/>
            <person name="Makela M.R."/>
            <person name="Barry K."/>
            <person name="Chovatia M."/>
            <person name="Clum A."/>
            <person name="Daum C."/>
            <person name="Haridas S."/>
            <person name="He G."/>
            <person name="LaButti K."/>
            <person name="Lipzen A."/>
            <person name="Mondo S."/>
            <person name="Riley R."/>
            <person name="Salamov A."/>
            <person name="Simmons B.A."/>
            <person name="Magnuson J.K."/>
            <person name="Henrissat B."/>
            <person name="Mortensen U.H."/>
            <person name="Larsen T.O."/>
            <person name="Devries R.P."/>
            <person name="Grigoriev I.V."/>
            <person name="Machida M."/>
            <person name="Baker S.E."/>
            <person name="Andersen M.R."/>
        </authorList>
    </citation>
    <scope>NUCLEOTIDE SEQUENCE [LARGE SCALE GENOMIC DNA]</scope>
    <source>
        <strain evidence="3 4">IBT 18842</strain>
    </source>
</reference>
<dbReference type="AlphaFoldDB" id="A0A5N6TLX4"/>
<evidence type="ECO:0000256" key="1">
    <source>
        <dbReference type="SAM" id="MobiDB-lite"/>
    </source>
</evidence>
<protein>
    <recommendedName>
        <fullName evidence="5">GPI anchored cell wall protein</fullName>
    </recommendedName>
</protein>
<accession>A0A5N6TLX4</accession>
<name>A0A5N6TLX4_ASPAV</name>
<feature type="region of interest" description="Disordered" evidence="1">
    <location>
        <begin position="106"/>
        <end position="153"/>
    </location>
</feature>
<evidence type="ECO:0000256" key="2">
    <source>
        <dbReference type="SAM" id="SignalP"/>
    </source>
</evidence>
<evidence type="ECO:0000313" key="3">
    <source>
        <dbReference type="EMBL" id="KAE8147119.1"/>
    </source>
</evidence>
<feature type="chain" id="PRO_5024797059" description="GPI anchored cell wall protein" evidence="2">
    <location>
        <begin position="21"/>
        <end position="174"/>
    </location>
</feature>